<keyword evidence="2" id="KW-0677">Repeat</keyword>
<dbReference type="GO" id="GO:0005739">
    <property type="term" value="C:mitochondrion"/>
    <property type="evidence" value="ECO:0000318"/>
    <property type="project" value="GO_Central"/>
</dbReference>
<dbReference type="OMA" id="INIPYHY"/>
<dbReference type="InParanoid" id="A0A7M7NSG5"/>
<dbReference type="AlphaFoldDB" id="A0A7M7NSG5"/>
<keyword evidence="6" id="KW-1185">Reference proteome</keyword>
<dbReference type="CDD" id="cd01448">
    <property type="entry name" value="TST_Repeat_1"/>
    <property type="match status" value="1"/>
</dbReference>
<dbReference type="OrthoDB" id="270167at2759"/>
<accession>A0A7M7NSG5</accession>
<dbReference type="GO" id="GO:0016784">
    <property type="term" value="F:3-mercaptopyruvate sulfurtransferase activity"/>
    <property type="evidence" value="ECO:0000318"/>
    <property type="project" value="GO_Central"/>
</dbReference>
<organism evidence="5 6">
    <name type="scientific">Strongylocentrotus purpuratus</name>
    <name type="common">Purple sea urchin</name>
    <dbReference type="NCBI Taxonomy" id="7668"/>
    <lineage>
        <taxon>Eukaryota</taxon>
        <taxon>Metazoa</taxon>
        <taxon>Echinodermata</taxon>
        <taxon>Eleutherozoa</taxon>
        <taxon>Echinozoa</taxon>
        <taxon>Echinoidea</taxon>
        <taxon>Euechinoidea</taxon>
        <taxon>Echinacea</taxon>
        <taxon>Camarodonta</taxon>
        <taxon>Echinidea</taxon>
        <taxon>Strongylocentrotidae</taxon>
        <taxon>Strongylocentrotus</taxon>
    </lineage>
</organism>
<dbReference type="PANTHER" id="PTHR11364">
    <property type="entry name" value="THIOSULFATE SULFERTANSFERASE"/>
    <property type="match status" value="1"/>
</dbReference>
<dbReference type="GeneID" id="115923577"/>
<dbReference type="KEGG" id="spu:115923577"/>
<dbReference type="InterPro" id="IPR001307">
    <property type="entry name" value="Thiosulphate_STrfase_CS"/>
</dbReference>
<feature type="domain" description="Rhodanese" evidence="4">
    <location>
        <begin position="35"/>
        <end position="149"/>
    </location>
</feature>
<evidence type="ECO:0000259" key="4">
    <source>
        <dbReference type="PROSITE" id="PS50206"/>
    </source>
</evidence>
<dbReference type="Proteomes" id="UP000007110">
    <property type="component" value="Unassembled WGS sequence"/>
</dbReference>
<evidence type="ECO:0000313" key="5">
    <source>
        <dbReference type="EnsemblMetazoa" id="XP_030840412"/>
    </source>
</evidence>
<dbReference type="SMART" id="SM00450">
    <property type="entry name" value="RHOD"/>
    <property type="match status" value="2"/>
</dbReference>
<dbReference type="InterPro" id="IPR001763">
    <property type="entry name" value="Rhodanese-like_dom"/>
</dbReference>
<dbReference type="Gene3D" id="3.40.250.10">
    <property type="entry name" value="Rhodanese-like domain"/>
    <property type="match status" value="2"/>
</dbReference>
<evidence type="ECO:0000256" key="2">
    <source>
        <dbReference type="ARBA" id="ARBA00022737"/>
    </source>
</evidence>
<reference evidence="5" key="2">
    <citation type="submission" date="2021-01" db="UniProtKB">
        <authorList>
            <consortium name="EnsemblMetazoa"/>
        </authorList>
    </citation>
    <scope>IDENTIFICATION</scope>
</reference>
<protein>
    <recommendedName>
        <fullName evidence="3">Sulfurtransferase</fullName>
    </recommendedName>
</protein>
<evidence type="ECO:0000313" key="6">
    <source>
        <dbReference type="Proteomes" id="UP000007110"/>
    </source>
</evidence>
<dbReference type="InterPro" id="IPR045078">
    <property type="entry name" value="TST/MPST-like"/>
</dbReference>
<feature type="domain" description="Rhodanese" evidence="4">
    <location>
        <begin position="181"/>
        <end position="289"/>
    </location>
</feature>
<dbReference type="PROSITE" id="PS00683">
    <property type="entry name" value="RHODANESE_2"/>
    <property type="match status" value="1"/>
</dbReference>
<evidence type="ECO:0000256" key="1">
    <source>
        <dbReference type="ARBA" id="ARBA00022679"/>
    </source>
</evidence>
<proteinExistence type="predicted"/>
<dbReference type="FunFam" id="3.40.250.10:FF:000015">
    <property type="entry name" value="Sulfurtransferase"/>
    <property type="match status" value="1"/>
</dbReference>
<dbReference type="PROSITE" id="PS50206">
    <property type="entry name" value="RHODANESE_3"/>
    <property type="match status" value="2"/>
</dbReference>
<reference evidence="6" key="1">
    <citation type="submission" date="2015-02" db="EMBL/GenBank/DDBJ databases">
        <title>Genome sequencing for Strongylocentrotus purpuratus.</title>
        <authorList>
            <person name="Murali S."/>
            <person name="Liu Y."/>
            <person name="Vee V."/>
            <person name="English A."/>
            <person name="Wang M."/>
            <person name="Skinner E."/>
            <person name="Han Y."/>
            <person name="Muzny D.M."/>
            <person name="Worley K.C."/>
            <person name="Gibbs R.A."/>
        </authorList>
    </citation>
    <scope>NUCLEOTIDE SEQUENCE</scope>
</reference>
<dbReference type="EnsemblMetazoa" id="XM_030984552">
    <property type="protein sequence ID" value="XP_030840412"/>
    <property type="gene ID" value="LOC115923577"/>
</dbReference>
<keyword evidence="1 3" id="KW-0808">Transferase</keyword>
<dbReference type="SUPFAM" id="SSF52821">
    <property type="entry name" value="Rhodanese/Cell cycle control phosphatase"/>
    <property type="match status" value="2"/>
</dbReference>
<evidence type="ECO:0000256" key="3">
    <source>
        <dbReference type="RuleBase" id="RU000507"/>
    </source>
</evidence>
<dbReference type="PANTHER" id="PTHR11364:SF27">
    <property type="entry name" value="SULFURTRANSFERASE"/>
    <property type="match status" value="1"/>
</dbReference>
<name>A0A7M7NSG5_STRPU</name>
<sequence length="304" mass="33768">MAASAPLVSTKWLSDALGEQTSPSSSLSSSTSCTLRVIDATWLGIMTEGRDAYQTEHVPGSVHFDLNQCRDKTSRLEFTLPSAENFAKYVGELGIDNETHVIVYENDPIFRMMSAPRTWWMFRLFGHDKVSVLDGGLKQWKEDGYAVESGDESVVDQRVFSAKPTNPSLLKNFDEVLENQKTDNFTLIDCRQPEWFDGSMDSIWPNLPLGYILKSINVPFSSMVRSDSDRMIAREDILKLFQSAGIDLAQPLVSSCFVGISACTIALAAYVVGKEDVAIYDGSWDEFCKSAPKDSHVIIPAPKL</sequence>
<dbReference type="CDD" id="cd01449">
    <property type="entry name" value="TST_Repeat_2"/>
    <property type="match status" value="1"/>
</dbReference>
<dbReference type="Pfam" id="PF00581">
    <property type="entry name" value="Rhodanese"/>
    <property type="match status" value="2"/>
</dbReference>
<dbReference type="GO" id="GO:0004792">
    <property type="term" value="F:thiosulfate-cyanide sulfurtransferase activity"/>
    <property type="evidence" value="ECO:0000318"/>
    <property type="project" value="GO_Central"/>
</dbReference>
<dbReference type="InterPro" id="IPR036873">
    <property type="entry name" value="Rhodanese-like_dom_sf"/>
</dbReference>
<dbReference type="RefSeq" id="XP_030840412.1">
    <property type="nucleotide sequence ID" value="XM_030984552.1"/>
</dbReference>